<sequence length="281" mass="31444">MTLRLPAFTPAQESLFLTLGGRALDSRLPRPFLGDTTADELLTTIGYDLTKFPTISSTRVDPRAKVFEIAVRAKRLDEVVRRFVLRHPDAVVLDLGAGLDSRVFRVRPPRTVRWYDVDFPEVIALRSQVLPNPANVHSIGADVVEPNWIDQVPNDRPAVIVADGLGAFLTRHDFADLLNRLISHFPSGELVFNSYTTYAIWLLKHSHAMTAIASDVVNPGFNDPHDPERWVDGLELVDEMFLARAPEVAGLPRAWRLASRLAGRTSATSRMIGTVVLRYRF</sequence>
<dbReference type="SUPFAM" id="SSF53335">
    <property type="entry name" value="S-adenosyl-L-methionine-dependent methyltransferases"/>
    <property type="match status" value="1"/>
</dbReference>
<dbReference type="InterPro" id="IPR007213">
    <property type="entry name" value="Ppm1/Ppm2/Tcmp"/>
</dbReference>
<dbReference type="Gene3D" id="3.40.50.150">
    <property type="entry name" value="Vaccinia Virus protein VP39"/>
    <property type="match status" value="1"/>
</dbReference>
<accession>A0A2A7MSG7</accession>
<evidence type="ECO:0000313" key="4">
    <source>
        <dbReference type="Proteomes" id="UP000220914"/>
    </source>
</evidence>
<dbReference type="InterPro" id="IPR029063">
    <property type="entry name" value="SAM-dependent_MTases_sf"/>
</dbReference>
<evidence type="ECO:0000256" key="1">
    <source>
        <dbReference type="ARBA" id="ARBA00022603"/>
    </source>
</evidence>
<evidence type="ECO:0000256" key="2">
    <source>
        <dbReference type="ARBA" id="ARBA00022679"/>
    </source>
</evidence>
<dbReference type="Pfam" id="PF04072">
    <property type="entry name" value="LCM"/>
    <property type="match status" value="1"/>
</dbReference>
<dbReference type="PANTHER" id="PTHR43619:SF2">
    <property type="entry name" value="S-ADENOSYL-L-METHIONINE-DEPENDENT METHYLTRANSFERASES SUPERFAMILY PROTEIN"/>
    <property type="match status" value="1"/>
</dbReference>
<dbReference type="PANTHER" id="PTHR43619">
    <property type="entry name" value="S-ADENOSYL-L-METHIONINE-DEPENDENT METHYLTRANSFERASE YKTD-RELATED"/>
    <property type="match status" value="1"/>
</dbReference>
<dbReference type="OrthoDB" id="9800233at2"/>
<name>A0A2A7MSG7_MYCAG</name>
<dbReference type="GO" id="GO:0032259">
    <property type="term" value="P:methylation"/>
    <property type="evidence" value="ECO:0007669"/>
    <property type="project" value="UniProtKB-KW"/>
</dbReference>
<reference evidence="3 4" key="1">
    <citation type="submission" date="2017-10" db="EMBL/GenBank/DDBJ databases">
        <title>The new phylogeny of genus Mycobacterium.</title>
        <authorList>
            <person name="Tortoli E."/>
            <person name="Trovato A."/>
            <person name="Cirillo D.M."/>
        </authorList>
    </citation>
    <scope>NUCLEOTIDE SEQUENCE [LARGE SCALE GENOMIC DNA]</scope>
    <source>
        <strain evidence="3 4">CCUG37673</strain>
    </source>
</reference>
<dbReference type="InterPro" id="IPR016874">
    <property type="entry name" value="TcmP-like"/>
</dbReference>
<keyword evidence="4" id="KW-1185">Reference proteome</keyword>
<gene>
    <name evidence="3" type="ORF">CQY20_25160</name>
</gene>
<dbReference type="EMBL" id="PDCP01000062">
    <property type="protein sequence ID" value="PEG34509.1"/>
    <property type="molecule type" value="Genomic_DNA"/>
</dbReference>
<evidence type="ECO:0000313" key="3">
    <source>
        <dbReference type="EMBL" id="PEG34509.1"/>
    </source>
</evidence>
<comment type="caution">
    <text evidence="3">The sequence shown here is derived from an EMBL/GenBank/DDBJ whole genome shotgun (WGS) entry which is preliminary data.</text>
</comment>
<keyword evidence="2 3" id="KW-0808">Transferase</keyword>
<dbReference type="Proteomes" id="UP000220914">
    <property type="component" value="Unassembled WGS sequence"/>
</dbReference>
<organism evidence="3 4">
    <name type="scientific">Mycolicibacterium agri</name>
    <name type="common">Mycobacterium agri</name>
    <dbReference type="NCBI Taxonomy" id="36811"/>
    <lineage>
        <taxon>Bacteria</taxon>
        <taxon>Bacillati</taxon>
        <taxon>Actinomycetota</taxon>
        <taxon>Actinomycetes</taxon>
        <taxon>Mycobacteriales</taxon>
        <taxon>Mycobacteriaceae</taxon>
        <taxon>Mycolicibacterium</taxon>
    </lineage>
</organism>
<dbReference type="AlphaFoldDB" id="A0A2A7MSG7"/>
<dbReference type="PIRSF" id="PIRSF028177">
    <property type="entry name" value="Polyketide_synth_Omtfrase_TcmP"/>
    <property type="match status" value="1"/>
</dbReference>
<keyword evidence="1 3" id="KW-0489">Methyltransferase</keyword>
<dbReference type="RefSeq" id="WP_097942797.1">
    <property type="nucleotide sequence ID" value="NZ_BLKS01000002.1"/>
</dbReference>
<proteinExistence type="predicted"/>
<dbReference type="GO" id="GO:0008168">
    <property type="term" value="F:methyltransferase activity"/>
    <property type="evidence" value="ECO:0007669"/>
    <property type="project" value="UniProtKB-KW"/>
</dbReference>
<protein>
    <submittedName>
        <fullName evidence="3">Methyltransferase</fullName>
    </submittedName>
</protein>